<keyword evidence="4" id="KW-0045">Antibiotic biosynthesis</keyword>
<comment type="similarity">
    <text evidence="1">Belongs to the glycosyltransferase 28 family.</text>
</comment>
<dbReference type="InterPro" id="IPR050426">
    <property type="entry name" value="Glycosyltransferase_28"/>
</dbReference>
<evidence type="ECO:0000313" key="8">
    <source>
        <dbReference type="Proteomes" id="UP001596514"/>
    </source>
</evidence>
<dbReference type="InterPro" id="IPR002213">
    <property type="entry name" value="UDP_glucos_trans"/>
</dbReference>
<name>A0ABW2T8U1_9ACTN</name>
<dbReference type="Pfam" id="PF06722">
    <property type="entry name" value="EryCIII-like_C"/>
    <property type="match status" value="1"/>
</dbReference>
<dbReference type="Pfam" id="PF21036">
    <property type="entry name" value="EryCIII-like_N"/>
    <property type="match status" value="1"/>
</dbReference>
<dbReference type="NCBIfam" id="TIGR04516">
    <property type="entry name" value="glycosyl_450act"/>
    <property type="match status" value="1"/>
</dbReference>
<dbReference type="EMBL" id="JBHTEE010000001">
    <property type="protein sequence ID" value="MFC7605093.1"/>
    <property type="molecule type" value="Genomic_DNA"/>
</dbReference>
<evidence type="ECO:0000259" key="5">
    <source>
        <dbReference type="Pfam" id="PF06722"/>
    </source>
</evidence>
<protein>
    <submittedName>
        <fullName evidence="7">Activator-dependent family glycosyltransferase</fullName>
    </submittedName>
</protein>
<organism evidence="7 8">
    <name type="scientific">Streptosporangium amethystogenes subsp. fukuiense</name>
    <dbReference type="NCBI Taxonomy" id="698418"/>
    <lineage>
        <taxon>Bacteria</taxon>
        <taxon>Bacillati</taxon>
        <taxon>Actinomycetota</taxon>
        <taxon>Actinomycetes</taxon>
        <taxon>Streptosporangiales</taxon>
        <taxon>Streptosporangiaceae</taxon>
        <taxon>Streptosporangium</taxon>
    </lineage>
</organism>
<evidence type="ECO:0000256" key="4">
    <source>
        <dbReference type="ARBA" id="ARBA00023194"/>
    </source>
</evidence>
<dbReference type="InterPro" id="IPR010610">
    <property type="entry name" value="EryCIII-like_C"/>
</dbReference>
<evidence type="ECO:0000256" key="3">
    <source>
        <dbReference type="ARBA" id="ARBA00022679"/>
    </source>
</evidence>
<dbReference type="RefSeq" id="WP_343962492.1">
    <property type="nucleotide sequence ID" value="NZ_BAAAGK010000007.1"/>
</dbReference>
<evidence type="ECO:0000259" key="6">
    <source>
        <dbReference type="Pfam" id="PF21036"/>
    </source>
</evidence>
<reference evidence="8" key="1">
    <citation type="journal article" date="2019" name="Int. J. Syst. Evol. Microbiol.">
        <title>The Global Catalogue of Microorganisms (GCM) 10K type strain sequencing project: providing services to taxonomists for standard genome sequencing and annotation.</title>
        <authorList>
            <consortium name="The Broad Institute Genomics Platform"/>
            <consortium name="The Broad Institute Genome Sequencing Center for Infectious Disease"/>
            <person name="Wu L."/>
            <person name="Ma J."/>
        </authorList>
    </citation>
    <scope>NUCLEOTIDE SEQUENCE [LARGE SCALE GENOMIC DNA]</scope>
    <source>
        <strain evidence="8">JCM 10083</strain>
    </source>
</reference>
<evidence type="ECO:0000256" key="1">
    <source>
        <dbReference type="ARBA" id="ARBA00006962"/>
    </source>
</evidence>
<evidence type="ECO:0000313" key="7">
    <source>
        <dbReference type="EMBL" id="MFC7605093.1"/>
    </source>
</evidence>
<keyword evidence="8" id="KW-1185">Reference proteome</keyword>
<feature type="domain" description="Erythromycin biosynthesis protein CIII-like N-terminal" evidence="6">
    <location>
        <begin position="22"/>
        <end position="264"/>
    </location>
</feature>
<dbReference type="Gene3D" id="3.40.50.2000">
    <property type="entry name" value="Glycogen Phosphorylase B"/>
    <property type="match status" value="2"/>
</dbReference>
<dbReference type="PANTHER" id="PTHR48050">
    <property type="entry name" value="STEROL 3-BETA-GLUCOSYLTRANSFERASE"/>
    <property type="match status" value="1"/>
</dbReference>
<dbReference type="SUPFAM" id="SSF53756">
    <property type="entry name" value="UDP-Glycosyltransferase/glycogen phosphorylase"/>
    <property type="match status" value="1"/>
</dbReference>
<keyword evidence="2" id="KW-0328">Glycosyltransferase</keyword>
<dbReference type="Proteomes" id="UP001596514">
    <property type="component" value="Unassembled WGS sequence"/>
</dbReference>
<evidence type="ECO:0000256" key="2">
    <source>
        <dbReference type="ARBA" id="ARBA00022676"/>
    </source>
</evidence>
<accession>A0ABW2T8U1</accession>
<dbReference type="CDD" id="cd03784">
    <property type="entry name" value="GT1_Gtf-like"/>
    <property type="match status" value="1"/>
</dbReference>
<proteinExistence type="inferred from homology"/>
<dbReference type="PANTHER" id="PTHR48050:SF13">
    <property type="entry name" value="STEROL 3-BETA-GLUCOSYLTRANSFERASE UGT80A2"/>
    <property type="match status" value="1"/>
</dbReference>
<comment type="caution">
    <text evidence="7">The sequence shown here is derived from an EMBL/GenBank/DDBJ whole genome shotgun (WGS) entry which is preliminary data.</text>
</comment>
<keyword evidence="3" id="KW-0808">Transferase</keyword>
<feature type="domain" description="Erythromycin biosynthesis protein CIII-like C-terminal" evidence="5">
    <location>
        <begin position="281"/>
        <end position="423"/>
    </location>
</feature>
<dbReference type="InterPro" id="IPR048284">
    <property type="entry name" value="EryCIII-like_N"/>
</dbReference>
<gene>
    <name evidence="7" type="ORF">ACFQVD_33790</name>
</gene>
<dbReference type="InterPro" id="IPR030953">
    <property type="entry name" value="Glycosyl_450act"/>
</dbReference>
<sequence length="431" mass="48002">MRILFTTYPERTHFLLLAPLAWALRTAGHEVRVAVQPKFADVVTQAGLTAVPIGADRDLWQYLGRLRQMPDTRSKGIVSKKVGWPTPYAAAEWPAEDVTWDYLHAGYELQIRQWHKQSNTPMITDLVEFARSWQPDLVIWEPTTYAGAIAAKACGAAHARLLIGADVYGITRDHFLRLRAERPVEDRADPMADWLGGYARRYGFEFDEDMITGQFTIDMLPPSLRMRADLKYLPLRYVQYGGAAVVPKWLWAPPERTRVAITMGLTVTDRDVGYPVDVRDLFDALGDLDIEVIATIVKEEQAKLGRVPDNIKMVPYVPLQALLPTCSAVIHHAGVGTLASTALQGLPQLALPWDVDQPALAERLAARGAGLAVHATKATGPVVRENLLRLLNEPAFRQGADRLREEFLAMPTPNAFVPRLLELVAEHGGTR</sequence>